<evidence type="ECO:0000256" key="7">
    <source>
        <dbReference type="ARBA" id="ARBA00022824"/>
    </source>
</evidence>
<keyword evidence="13" id="KW-1185">Reference proteome</keyword>
<dbReference type="InterPro" id="IPR002591">
    <property type="entry name" value="Phosphodiest/P_Trfase"/>
</dbReference>
<keyword evidence="4" id="KW-0337">GPI-anchor biosynthesis</keyword>
<dbReference type="PROSITE" id="PS51257">
    <property type="entry name" value="PROKAR_LIPOPROTEIN"/>
    <property type="match status" value="1"/>
</dbReference>
<keyword evidence="10" id="KW-0325">Glycoprotein</keyword>
<evidence type="ECO:0000256" key="9">
    <source>
        <dbReference type="ARBA" id="ARBA00023136"/>
    </source>
</evidence>
<keyword evidence="5" id="KW-0808">Transferase</keyword>
<sequence length="781" mass="86055">MLHRILRASATIRVAALVAVLAGLACFRLGFLLTRTTLPDKSACADFAPFPNASFVDGTGCWAPRPHAPIRRAVVVIIDALRYDFAAWDPQFEARPDAVTPDWHFYRNKLPVLHNATNGHARLFRCRADPPTTTLQRLKAMTTGSLPTFIDMSSNFGSDEIAEDSIPYQVHAAGANLTFMGDDTWMGLFPRYLAHAWPFPSFDVWDLDTVDNGVVTHIYDELAKDNWHVLVGHFLGVDHVGHRYKPAHPTMPVKLRQLNGVLVKLTEELPDDTVLIVLGDHGMDAKGDHGGDSVEETDTALWMFSKTNIFSSSTVADTVNQIDVVPTLSLLLGLPIPMENLGSIIPDVFPDLHAARTVNARQIRRYIDRYSEIAPDLREHVPRLRKIADPLEFMKATLEACRSVWAQFHTPGMVAGIALMLLGLIVLIASLRSEIRGEAAKWTAVAAAPAIIYAANSFILYEDALFFYLLQSALVVAAVRAPAHRAALMVAMIANMAAFQITVCREEQIGCRNTFHTTAVGTWVGFAALIAKTWWSTGATWRTRILGALLVAYWLVEEEFAGTIDRVWPVWIARMHVALVSVFSIMHRRGQREGTLLLYCLLAQFHRPVGMLALWAADMTLTALPAPAHPMSHVAAHCLIRFAYFASGHQATLSSIHWSVGHTGMYTTNFVLSPIAVALNTVGHVIPLVAAVPSPWALVALETVHLIGSSAMAMHLRRHLMVWKVFAPRWMLSGLLLVTVAGVAVVLPSLLMAVSDVVLDRVLEVLAPHTPPGRPESFHEC</sequence>
<comment type="subcellular location">
    <subcellularLocation>
        <location evidence="1">Endoplasmic reticulum membrane</location>
        <topology evidence="1">Multi-pass membrane protein</topology>
    </subcellularLocation>
</comment>
<dbReference type="InterPro" id="IPR039524">
    <property type="entry name" value="PIGO/GPI13"/>
</dbReference>
<evidence type="ECO:0000256" key="11">
    <source>
        <dbReference type="SAM" id="Phobius"/>
    </source>
</evidence>
<dbReference type="Gene3D" id="3.40.720.10">
    <property type="entry name" value="Alkaline Phosphatase, subunit A"/>
    <property type="match status" value="1"/>
</dbReference>
<dbReference type="UniPathway" id="UPA00196"/>
<proteinExistence type="inferred from homology"/>
<keyword evidence="7" id="KW-0256">Endoplasmic reticulum</keyword>
<feature type="transmembrane region" description="Helical" evidence="11">
    <location>
        <begin position="412"/>
        <end position="430"/>
    </location>
</feature>
<dbReference type="PANTHER" id="PTHR23071">
    <property type="entry name" value="PHOSPHATIDYLINOSITOL GLYCAN"/>
    <property type="match status" value="1"/>
</dbReference>
<keyword evidence="8 11" id="KW-1133">Transmembrane helix</keyword>
<evidence type="ECO:0000256" key="8">
    <source>
        <dbReference type="ARBA" id="ARBA00022989"/>
    </source>
</evidence>
<evidence type="ECO:0000256" key="3">
    <source>
        <dbReference type="ARBA" id="ARBA00008695"/>
    </source>
</evidence>
<dbReference type="GO" id="GO:0051377">
    <property type="term" value="F:mannose-ethanolamine phosphotransferase activity"/>
    <property type="evidence" value="ECO:0007669"/>
    <property type="project" value="InterPro"/>
</dbReference>
<reference evidence="12 13" key="1">
    <citation type="submission" date="2009-11" db="EMBL/GenBank/DDBJ databases">
        <title>Annotation of Allomyces macrogynus ATCC 38327.</title>
        <authorList>
            <consortium name="The Broad Institute Genome Sequencing Platform"/>
            <person name="Russ C."/>
            <person name="Cuomo C."/>
            <person name="Burger G."/>
            <person name="Gray M.W."/>
            <person name="Holland P.W.H."/>
            <person name="King N."/>
            <person name="Lang F.B.F."/>
            <person name="Roger A.J."/>
            <person name="Ruiz-Trillo I."/>
            <person name="Young S.K."/>
            <person name="Zeng Q."/>
            <person name="Gargeya S."/>
            <person name="Fitzgerald M."/>
            <person name="Haas B."/>
            <person name="Abouelleil A."/>
            <person name="Alvarado L."/>
            <person name="Arachchi H.M."/>
            <person name="Berlin A."/>
            <person name="Chapman S.B."/>
            <person name="Gearin G."/>
            <person name="Goldberg J."/>
            <person name="Griggs A."/>
            <person name="Gujja S."/>
            <person name="Hansen M."/>
            <person name="Heiman D."/>
            <person name="Howarth C."/>
            <person name="Larimer J."/>
            <person name="Lui A."/>
            <person name="MacDonald P.J.P."/>
            <person name="McCowen C."/>
            <person name="Montmayeur A."/>
            <person name="Murphy C."/>
            <person name="Neiman D."/>
            <person name="Pearson M."/>
            <person name="Priest M."/>
            <person name="Roberts A."/>
            <person name="Saif S."/>
            <person name="Shea T."/>
            <person name="Sisk P."/>
            <person name="Stolte C."/>
            <person name="Sykes S."/>
            <person name="Wortman J."/>
            <person name="Nusbaum C."/>
            <person name="Birren B."/>
        </authorList>
    </citation>
    <scope>NUCLEOTIDE SEQUENCE [LARGE SCALE GENOMIC DNA]</scope>
    <source>
        <strain evidence="12 13">ATCC 38327</strain>
    </source>
</reference>
<comment type="pathway">
    <text evidence="2">Glycolipid biosynthesis; glycosylphosphatidylinositol-anchor biosynthesis.</text>
</comment>
<dbReference type="Pfam" id="PF01663">
    <property type="entry name" value="Phosphodiest"/>
    <property type="match status" value="1"/>
</dbReference>
<evidence type="ECO:0000313" key="13">
    <source>
        <dbReference type="Proteomes" id="UP000054350"/>
    </source>
</evidence>
<evidence type="ECO:0000313" key="12">
    <source>
        <dbReference type="EMBL" id="KNE69503.1"/>
    </source>
</evidence>
<dbReference type="GO" id="GO:0006506">
    <property type="term" value="P:GPI anchor biosynthetic process"/>
    <property type="evidence" value="ECO:0007669"/>
    <property type="project" value="UniProtKB-UniPathway"/>
</dbReference>
<dbReference type="CDD" id="cd16023">
    <property type="entry name" value="GPI_EPT_3"/>
    <property type="match status" value="1"/>
</dbReference>
<dbReference type="VEuPathDB" id="FungiDB:AMAG_14068"/>
<dbReference type="STRING" id="578462.A0A0L0T3Y0"/>
<evidence type="ECO:0000256" key="10">
    <source>
        <dbReference type="ARBA" id="ARBA00023180"/>
    </source>
</evidence>
<dbReference type="SUPFAM" id="SSF53649">
    <property type="entry name" value="Alkaline phosphatase-like"/>
    <property type="match status" value="1"/>
</dbReference>
<dbReference type="PANTHER" id="PTHR23071:SF1">
    <property type="entry name" value="GPI ETHANOLAMINE PHOSPHATE TRANSFERASE 3"/>
    <property type="match status" value="1"/>
</dbReference>
<name>A0A0L0T3Y0_ALLM3</name>
<dbReference type="GO" id="GO:0005789">
    <property type="term" value="C:endoplasmic reticulum membrane"/>
    <property type="evidence" value="ECO:0007669"/>
    <property type="project" value="UniProtKB-SubCell"/>
</dbReference>
<evidence type="ECO:0000256" key="2">
    <source>
        <dbReference type="ARBA" id="ARBA00004687"/>
    </source>
</evidence>
<keyword evidence="9 11" id="KW-0472">Membrane</keyword>
<keyword evidence="6 11" id="KW-0812">Transmembrane</keyword>
<dbReference type="InterPro" id="IPR037675">
    <property type="entry name" value="PIG-O_N"/>
</dbReference>
<evidence type="ECO:0000256" key="1">
    <source>
        <dbReference type="ARBA" id="ARBA00004477"/>
    </source>
</evidence>
<organism evidence="12 13">
    <name type="scientific">Allomyces macrogynus (strain ATCC 38327)</name>
    <name type="common">Allomyces javanicus var. macrogynus</name>
    <dbReference type="NCBI Taxonomy" id="578462"/>
    <lineage>
        <taxon>Eukaryota</taxon>
        <taxon>Fungi</taxon>
        <taxon>Fungi incertae sedis</taxon>
        <taxon>Blastocladiomycota</taxon>
        <taxon>Blastocladiomycetes</taxon>
        <taxon>Blastocladiales</taxon>
        <taxon>Blastocladiaceae</taxon>
        <taxon>Allomyces</taxon>
    </lineage>
</organism>
<evidence type="ECO:0000256" key="5">
    <source>
        <dbReference type="ARBA" id="ARBA00022679"/>
    </source>
</evidence>
<dbReference type="AlphaFoldDB" id="A0A0L0T3Y0"/>
<dbReference type="Proteomes" id="UP000054350">
    <property type="component" value="Unassembled WGS sequence"/>
</dbReference>
<dbReference type="EMBL" id="GG745361">
    <property type="protein sequence ID" value="KNE69503.1"/>
    <property type="molecule type" value="Genomic_DNA"/>
</dbReference>
<dbReference type="OrthoDB" id="272139at2759"/>
<protein>
    <submittedName>
        <fullName evidence="12">Uncharacterized protein</fullName>
    </submittedName>
</protein>
<evidence type="ECO:0000256" key="4">
    <source>
        <dbReference type="ARBA" id="ARBA00022502"/>
    </source>
</evidence>
<accession>A0A0L0T3Y0</accession>
<evidence type="ECO:0000256" key="6">
    <source>
        <dbReference type="ARBA" id="ARBA00022692"/>
    </source>
</evidence>
<dbReference type="InterPro" id="IPR017850">
    <property type="entry name" value="Alkaline_phosphatase_core_sf"/>
</dbReference>
<feature type="transmembrane region" description="Helical" evidence="11">
    <location>
        <begin position="442"/>
        <end position="459"/>
    </location>
</feature>
<feature type="transmembrane region" description="Helical" evidence="11">
    <location>
        <begin position="735"/>
        <end position="754"/>
    </location>
</feature>
<dbReference type="eggNOG" id="KOG2126">
    <property type="taxonomic scope" value="Eukaryota"/>
</dbReference>
<feature type="transmembrane region" description="Helical" evidence="11">
    <location>
        <begin position="12"/>
        <end position="33"/>
    </location>
</feature>
<gene>
    <name evidence="12" type="ORF">AMAG_14068</name>
</gene>
<reference evidence="13" key="2">
    <citation type="submission" date="2009-11" db="EMBL/GenBank/DDBJ databases">
        <title>The Genome Sequence of Allomyces macrogynus strain ATCC 38327.</title>
        <authorList>
            <consortium name="The Broad Institute Genome Sequencing Platform"/>
            <person name="Russ C."/>
            <person name="Cuomo C."/>
            <person name="Shea T."/>
            <person name="Young S.K."/>
            <person name="Zeng Q."/>
            <person name="Koehrsen M."/>
            <person name="Haas B."/>
            <person name="Borodovsky M."/>
            <person name="Guigo R."/>
            <person name="Alvarado L."/>
            <person name="Berlin A."/>
            <person name="Borenstein D."/>
            <person name="Chen Z."/>
            <person name="Engels R."/>
            <person name="Freedman E."/>
            <person name="Gellesch M."/>
            <person name="Goldberg J."/>
            <person name="Griggs A."/>
            <person name="Gujja S."/>
            <person name="Heiman D."/>
            <person name="Hepburn T."/>
            <person name="Howarth C."/>
            <person name="Jen D."/>
            <person name="Larson L."/>
            <person name="Lewis B."/>
            <person name="Mehta T."/>
            <person name="Park D."/>
            <person name="Pearson M."/>
            <person name="Roberts A."/>
            <person name="Saif S."/>
            <person name="Shenoy N."/>
            <person name="Sisk P."/>
            <person name="Stolte C."/>
            <person name="Sykes S."/>
            <person name="Walk T."/>
            <person name="White J."/>
            <person name="Yandava C."/>
            <person name="Burger G."/>
            <person name="Gray M.W."/>
            <person name="Holland P.W.H."/>
            <person name="King N."/>
            <person name="Lang F.B.F."/>
            <person name="Roger A.J."/>
            <person name="Ruiz-Trillo I."/>
            <person name="Lander E."/>
            <person name="Nusbaum C."/>
        </authorList>
    </citation>
    <scope>NUCLEOTIDE SEQUENCE [LARGE SCALE GENOMIC DNA]</scope>
    <source>
        <strain evidence="13">ATCC 38327</strain>
    </source>
</reference>
<comment type="similarity">
    <text evidence="3">Belongs to the PIGG/PIGN/PIGO family. PIGO subfamily.</text>
</comment>